<evidence type="ECO:0000256" key="1">
    <source>
        <dbReference type="ARBA" id="ARBA00004127"/>
    </source>
</evidence>
<dbReference type="InterPro" id="IPR003807">
    <property type="entry name" value="DUF202"/>
</dbReference>
<evidence type="ECO:0000313" key="7">
    <source>
        <dbReference type="EMBL" id="CAA0103787.1"/>
    </source>
</evidence>
<feature type="transmembrane region" description="Helical" evidence="5">
    <location>
        <begin position="24"/>
        <end position="45"/>
    </location>
</feature>
<keyword evidence="3 5" id="KW-1133">Transmembrane helix</keyword>
<keyword evidence="2 5" id="KW-0812">Transmembrane</keyword>
<protein>
    <recommendedName>
        <fullName evidence="6">DUF202 domain-containing protein</fullName>
    </recommendedName>
</protein>
<keyword evidence="4 5" id="KW-0472">Membrane</keyword>
<feature type="transmembrane region" description="Helical" evidence="5">
    <location>
        <begin position="51"/>
        <end position="71"/>
    </location>
</feature>
<accession>A0A5S9PI00</accession>
<feature type="domain" description="DUF202" evidence="6">
    <location>
        <begin position="15"/>
        <end position="77"/>
    </location>
</feature>
<dbReference type="AlphaFoldDB" id="A0A5S9PI00"/>
<evidence type="ECO:0000256" key="5">
    <source>
        <dbReference type="SAM" id="Phobius"/>
    </source>
</evidence>
<evidence type="ECO:0000313" key="8">
    <source>
        <dbReference type="Proteomes" id="UP000439591"/>
    </source>
</evidence>
<comment type="subcellular location">
    <subcellularLocation>
        <location evidence="1">Endomembrane system</location>
        <topology evidence="1">Multi-pass membrane protein</topology>
    </subcellularLocation>
</comment>
<dbReference type="Pfam" id="PF02656">
    <property type="entry name" value="DUF202"/>
    <property type="match status" value="1"/>
</dbReference>
<name>A0A5S9PI00_9GAMM</name>
<proteinExistence type="predicted"/>
<evidence type="ECO:0000256" key="3">
    <source>
        <dbReference type="ARBA" id="ARBA00022989"/>
    </source>
</evidence>
<evidence type="ECO:0000256" key="2">
    <source>
        <dbReference type="ARBA" id="ARBA00022692"/>
    </source>
</evidence>
<organism evidence="7 8">
    <name type="scientific">Zhongshania aliphaticivorans</name>
    <dbReference type="NCBI Taxonomy" id="1470434"/>
    <lineage>
        <taxon>Bacteria</taxon>
        <taxon>Pseudomonadati</taxon>
        <taxon>Pseudomonadota</taxon>
        <taxon>Gammaproteobacteria</taxon>
        <taxon>Cellvibrionales</taxon>
        <taxon>Spongiibacteraceae</taxon>
        <taxon>Zhongshania</taxon>
    </lineage>
</organism>
<dbReference type="GO" id="GO:0012505">
    <property type="term" value="C:endomembrane system"/>
    <property type="evidence" value="ECO:0007669"/>
    <property type="project" value="UniProtKB-SubCell"/>
</dbReference>
<dbReference type="RefSeq" id="WP_159287787.1">
    <property type="nucleotide sequence ID" value="NZ_CACSIM010000003.1"/>
</dbReference>
<reference evidence="7 8" key="1">
    <citation type="submission" date="2019-11" db="EMBL/GenBank/DDBJ databases">
        <authorList>
            <person name="Holert J."/>
        </authorList>
    </citation>
    <scope>NUCLEOTIDE SEQUENCE [LARGE SCALE GENOMIC DNA]</scope>
    <source>
        <strain evidence="7">BC3_2A</strain>
    </source>
</reference>
<evidence type="ECO:0000256" key="4">
    <source>
        <dbReference type="ARBA" id="ARBA00023136"/>
    </source>
</evidence>
<dbReference type="Proteomes" id="UP000439591">
    <property type="component" value="Unassembled WGS sequence"/>
</dbReference>
<dbReference type="EMBL" id="CACSIM010000003">
    <property type="protein sequence ID" value="CAA0103787.1"/>
    <property type="molecule type" value="Genomic_DNA"/>
</dbReference>
<evidence type="ECO:0000259" key="6">
    <source>
        <dbReference type="Pfam" id="PF02656"/>
    </source>
</evidence>
<sequence length="93" mass="10472">MSGESDTRDILALERTRLANERTFLAYIRTGLAMFAGAAVLFQFFSSLHMYTALGWVLVIGGLLILLIGLYRFNHVREELNNYAVGENSKNKT</sequence>
<gene>
    <name evidence="7" type="ORF">KFEGEMFD_02052</name>
</gene>